<organism evidence="2 3">
    <name type="scientific">Oopsacas minuta</name>
    <dbReference type="NCBI Taxonomy" id="111878"/>
    <lineage>
        <taxon>Eukaryota</taxon>
        <taxon>Metazoa</taxon>
        <taxon>Porifera</taxon>
        <taxon>Hexactinellida</taxon>
        <taxon>Hexasterophora</taxon>
        <taxon>Lyssacinosida</taxon>
        <taxon>Leucopsacidae</taxon>
        <taxon>Oopsacas</taxon>
    </lineage>
</organism>
<dbReference type="Gene3D" id="1.10.3380.20">
    <property type="match status" value="1"/>
</dbReference>
<comment type="caution">
    <text evidence="2">The sequence shown here is derived from an EMBL/GenBank/DDBJ whole genome shotgun (WGS) entry which is preliminary data.</text>
</comment>
<evidence type="ECO:0000313" key="2">
    <source>
        <dbReference type="EMBL" id="KAI6655278.1"/>
    </source>
</evidence>
<dbReference type="Pfam" id="PF14229">
    <property type="entry name" value="DUF4332"/>
    <property type="match status" value="1"/>
</dbReference>
<evidence type="ECO:0000313" key="3">
    <source>
        <dbReference type="Proteomes" id="UP001165289"/>
    </source>
</evidence>
<dbReference type="EMBL" id="JAKMXF010000209">
    <property type="protein sequence ID" value="KAI6655278.1"/>
    <property type="molecule type" value="Genomic_DNA"/>
</dbReference>
<dbReference type="SUPFAM" id="SSF158702">
    <property type="entry name" value="Sec63 N-terminal domain-like"/>
    <property type="match status" value="1"/>
</dbReference>
<keyword evidence="2" id="KW-0378">Hydrolase</keyword>
<proteinExistence type="predicted"/>
<dbReference type="AlphaFoldDB" id="A0AAV7K255"/>
<dbReference type="Proteomes" id="UP001165289">
    <property type="component" value="Unassembled WGS sequence"/>
</dbReference>
<keyword evidence="2" id="KW-0547">Nucleotide-binding</keyword>
<keyword evidence="3" id="KW-1185">Reference proteome</keyword>
<sequence length="140" mass="15867">SGGEGEAVWKVAEDFRCSRGFIQSLLPSSAARYSCLIRFSGEIQHLWTLHMLFPTLLQKIEYASIPELVPIMELSGVGQGRARQLIQAGYISVKEIARTEPLELVNKLIQLNNKQAKQIVTSAKLVFKKKLRLLERRQMN</sequence>
<keyword evidence="2" id="KW-0347">Helicase</keyword>
<accession>A0AAV7K255</accession>
<evidence type="ECO:0000259" key="1">
    <source>
        <dbReference type="Pfam" id="PF14229"/>
    </source>
</evidence>
<protein>
    <submittedName>
        <fullName evidence="2">Helicase POLQ-like</fullName>
    </submittedName>
</protein>
<name>A0AAV7K255_9METZ</name>
<dbReference type="Gene3D" id="1.10.150.20">
    <property type="entry name" value="5' to 3' exonuclease, C-terminal subdomain"/>
    <property type="match status" value="1"/>
</dbReference>
<keyword evidence="2" id="KW-0067">ATP-binding</keyword>
<feature type="domain" description="DUF4332" evidence="1">
    <location>
        <begin position="72"/>
        <end position="118"/>
    </location>
</feature>
<dbReference type="GO" id="GO:0004386">
    <property type="term" value="F:helicase activity"/>
    <property type="evidence" value="ECO:0007669"/>
    <property type="project" value="UniProtKB-KW"/>
</dbReference>
<feature type="non-terminal residue" evidence="2">
    <location>
        <position position="1"/>
    </location>
</feature>
<gene>
    <name evidence="2" type="ORF">LOD99_11434</name>
</gene>
<dbReference type="InterPro" id="IPR025567">
    <property type="entry name" value="DUF4332"/>
</dbReference>
<reference evidence="2 3" key="1">
    <citation type="journal article" date="2023" name="BMC Biol.">
        <title>The compact genome of the sponge Oopsacas minuta (Hexactinellida) is lacking key metazoan core genes.</title>
        <authorList>
            <person name="Santini S."/>
            <person name="Schenkelaars Q."/>
            <person name="Jourda C."/>
            <person name="Duchesne M."/>
            <person name="Belahbib H."/>
            <person name="Rocher C."/>
            <person name="Selva M."/>
            <person name="Riesgo A."/>
            <person name="Vervoort M."/>
            <person name="Leys S.P."/>
            <person name="Kodjabachian L."/>
            <person name="Le Bivic A."/>
            <person name="Borchiellini C."/>
            <person name="Claverie J.M."/>
            <person name="Renard E."/>
        </authorList>
    </citation>
    <scope>NUCLEOTIDE SEQUENCE [LARGE SCALE GENOMIC DNA]</scope>
    <source>
        <strain evidence="2">SPO-2</strain>
    </source>
</reference>